<dbReference type="EMBL" id="JAENHL010000008">
    <property type="protein sequence ID" value="MBK1870431.1"/>
    <property type="molecule type" value="Genomic_DNA"/>
</dbReference>
<protein>
    <submittedName>
        <fullName evidence="1">Enoyl-CoA hydratase/isomerase family protein</fullName>
    </submittedName>
</protein>
<evidence type="ECO:0000313" key="1">
    <source>
        <dbReference type="EMBL" id="MBK1870431.1"/>
    </source>
</evidence>
<organism evidence="1 2">
    <name type="scientific">Taklimakanibacter albus</name>
    <dbReference type="NCBI Taxonomy" id="2800327"/>
    <lineage>
        <taxon>Bacteria</taxon>
        <taxon>Pseudomonadati</taxon>
        <taxon>Pseudomonadota</taxon>
        <taxon>Alphaproteobacteria</taxon>
        <taxon>Hyphomicrobiales</taxon>
        <taxon>Aestuariivirgaceae</taxon>
        <taxon>Taklimakanibacter</taxon>
    </lineage>
</organism>
<sequence length="653" mass="69007">MTVKLERRNGIAVVTIDNPPVNALGRAVREKLWALAGELDEDPSVRAVVLTGAGKLFVGGADITEFDRPVEPPGLPELIARIEAAAKPWVGAIRGVALGGGLEITLGCCFRIATADARFALPETTLGIIPGAGGTQRLPRLIGIDHAIGVVAENLTLDAAHAVELGLVDRLVDEPLVDAAEAFVLEALERPLPEPVSRRPVAAVDPARLQEAEARIRRAARGAAAPPLALAALRFGLEHGFASGMANERAVFLKLRASPEAAALRYLFFAERAALRPADMRGITPFAIGRVGVVGGGTMGVGIAAALRNANLPVVLVERDETSLARGMAALAAVFQAARKKGGLSEAEAERRIGAVTGAVGYAALAECDLVIEAVFEDLSVKRAVFAELGRICRRDAVLATNTSYIDPRLIAAGLPEPGRFIGLHFFSPAQVMKLLEIVPTPATRPEVLATAFDLARRLAKIPVRSGICDGFIGNRILRRYRTEAEVLLRDGVSAAAIDAAMRGFGFAMGPFEMQDMAGLDISFLYREAARSRGETVPETPGDLLVRAGRKGQKTGGGWYDYAPGDRTPQPSAEAARILAPMQAPPQTLAPEAIVERLLAAMAAEGQAILAEGIAAIPTDIDLVEVHGYGFPRRRGGPMFQASRAANRTQDGN</sequence>
<keyword evidence="2" id="KW-1185">Reference proteome</keyword>
<reference evidence="1" key="1">
    <citation type="submission" date="2021-01" db="EMBL/GenBank/DDBJ databases">
        <authorList>
            <person name="Sun Q."/>
        </authorList>
    </citation>
    <scope>NUCLEOTIDE SEQUENCE</scope>
    <source>
        <strain evidence="1">YIM B02566</strain>
    </source>
</reference>
<name>A0ACC5RCK4_9HYPH</name>
<evidence type="ECO:0000313" key="2">
    <source>
        <dbReference type="Proteomes" id="UP000616151"/>
    </source>
</evidence>
<comment type="caution">
    <text evidence="1">The sequence shown here is derived from an EMBL/GenBank/DDBJ whole genome shotgun (WGS) entry which is preliminary data.</text>
</comment>
<accession>A0ACC5RCK4</accession>
<dbReference type="Proteomes" id="UP000616151">
    <property type="component" value="Unassembled WGS sequence"/>
</dbReference>
<proteinExistence type="predicted"/>
<gene>
    <name evidence="1" type="ORF">JHL16_28965</name>
</gene>